<gene>
    <name evidence="2" type="ORF">FHS49_002712</name>
</gene>
<dbReference type="PANTHER" id="PTHR43798">
    <property type="entry name" value="MONOACYLGLYCEROL LIPASE"/>
    <property type="match status" value="1"/>
</dbReference>
<reference evidence="2 3" key="1">
    <citation type="submission" date="2020-08" db="EMBL/GenBank/DDBJ databases">
        <title>Genomic Encyclopedia of Type Strains, Phase IV (KMG-IV): sequencing the most valuable type-strain genomes for metagenomic binning, comparative biology and taxonomic classification.</title>
        <authorList>
            <person name="Goeker M."/>
        </authorList>
    </citation>
    <scope>NUCLEOTIDE SEQUENCE [LARGE SCALE GENOMIC DNA]</scope>
    <source>
        <strain evidence="2 3">DSM 25079</strain>
    </source>
</reference>
<dbReference type="Gene3D" id="3.40.50.1820">
    <property type="entry name" value="alpha/beta hydrolase"/>
    <property type="match status" value="1"/>
</dbReference>
<dbReference type="Proteomes" id="UP000549617">
    <property type="component" value="Unassembled WGS sequence"/>
</dbReference>
<dbReference type="PANTHER" id="PTHR43798:SF5">
    <property type="entry name" value="MONOACYLGLYCEROL LIPASE ABHD6"/>
    <property type="match status" value="1"/>
</dbReference>
<evidence type="ECO:0000313" key="2">
    <source>
        <dbReference type="EMBL" id="MBB5686688.1"/>
    </source>
</evidence>
<accession>A0A7W9EEW3</accession>
<dbReference type="AlphaFoldDB" id="A0A7W9EEW3"/>
<comment type="caution">
    <text evidence="2">The sequence shown here is derived from an EMBL/GenBank/DDBJ whole genome shotgun (WGS) entry which is preliminary data.</text>
</comment>
<evidence type="ECO:0000259" key="1">
    <source>
        <dbReference type="Pfam" id="PF00561"/>
    </source>
</evidence>
<dbReference type="InterPro" id="IPR029058">
    <property type="entry name" value="AB_hydrolase_fold"/>
</dbReference>
<evidence type="ECO:0000313" key="3">
    <source>
        <dbReference type="Proteomes" id="UP000549617"/>
    </source>
</evidence>
<name>A0A7W9EEW3_9SPHN</name>
<dbReference type="SUPFAM" id="SSF53474">
    <property type="entry name" value="alpha/beta-Hydrolases"/>
    <property type="match status" value="1"/>
</dbReference>
<proteinExistence type="predicted"/>
<dbReference type="GO" id="GO:0047372">
    <property type="term" value="F:monoacylglycerol lipase activity"/>
    <property type="evidence" value="ECO:0007669"/>
    <property type="project" value="TreeGrafter"/>
</dbReference>
<dbReference type="InterPro" id="IPR050266">
    <property type="entry name" value="AB_hydrolase_sf"/>
</dbReference>
<dbReference type="EMBL" id="JACIJC010000004">
    <property type="protein sequence ID" value="MBB5686688.1"/>
    <property type="molecule type" value="Genomic_DNA"/>
</dbReference>
<dbReference type="Pfam" id="PF00561">
    <property type="entry name" value="Abhydrolase_1"/>
    <property type="match status" value="1"/>
</dbReference>
<protein>
    <submittedName>
        <fullName evidence="2">Pimeloyl-ACP methyl ester carboxylesterase</fullName>
    </submittedName>
</protein>
<dbReference type="GO" id="GO:0016020">
    <property type="term" value="C:membrane"/>
    <property type="evidence" value="ECO:0007669"/>
    <property type="project" value="TreeGrafter"/>
</dbReference>
<feature type="domain" description="AB hydrolase-1" evidence="1">
    <location>
        <begin position="69"/>
        <end position="178"/>
    </location>
</feature>
<keyword evidence="3" id="KW-1185">Reference proteome</keyword>
<organism evidence="2 3">
    <name type="scientific">Sphingobium boeckii</name>
    <dbReference type="NCBI Taxonomy" id="1082345"/>
    <lineage>
        <taxon>Bacteria</taxon>
        <taxon>Pseudomonadati</taxon>
        <taxon>Pseudomonadota</taxon>
        <taxon>Alphaproteobacteria</taxon>
        <taxon>Sphingomonadales</taxon>
        <taxon>Sphingomonadaceae</taxon>
        <taxon>Sphingobium</taxon>
    </lineage>
</organism>
<sequence length="304" mass="32970">MTASTLNRRQMALGITAAGLALSTDGLTASVRAAPPPGPQAMLNGYQPCRFGQVHYRFAQPQKASGKLPFLCLHASPGSSRGYMDFLPMMGTDRLAIAADTPGYGLSDRPPAPSTIGDFAAAMGDLVDAMGLKRIDLLGNHTSSATALELARQRPRLVRKIILNSALMFTPEDLVKMKAGVANVAASDLEAAAARIPENWKAFRKFRPDMNEERAWLLFWEMNRDPMHLDWGYAASFDYDFAKTLVQITQPILILNPNDVLFAITSRARAVVPNGRVLDLPWTGGTFGVHAAEVAALARDFLDG</sequence>
<dbReference type="RefSeq" id="WP_184019339.1">
    <property type="nucleotide sequence ID" value="NZ_JACIJC010000004.1"/>
</dbReference>
<dbReference type="GO" id="GO:0046464">
    <property type="term" value="P:acylglycerol catabolic process"/>
    <property type="evidence" value="ECO:0007669"/>
    <property type="project" value="TreeGrafter"/>
</dbReference>
<dbReference type="InterPro" id="IPR000073">
    <property type="entry name" value="AB_hydrolase_1"/>
</dbReference>